<dbReference type="CDD" id="cd11062">
    <property type="entry name" value="CYP58-like"/>
    <property type="match status" value="1"/>
</dbReference>
<dbReference type="GeneID" id="28742389"/>
<evidence type="ECO:0000256" key="10">
    <source>
        <dbReference type="SAM" id="Phobius"/>
    </source>
</evidence>
<dbReference type="InterPro" id="IPR001128">
    <property type="entry name" value="Cyt_P450"/>
</dbReference>
<dbReference type="AlphaFoldDB" id="A0A0N1NXP3"/>
<evidence type="ECO:0000256" key="2">
    <source>
        <dbReference type="ARBA" id="ARBA00010617"/>
    </source>
</evidence>
<dbReference type="SUPFAM" id="SSF48264">
    <property type="entry name" value="Cytochrome P450"/>
    <property type="match status" value="1"/>
</dbReference>
<dbReference type="PANTHER" id="PTHR24305:SF157">
    <property type="entry name" value="N-ACETYLTRYPTOPHAN 6-HYDROXYLASE IVOC-RELATED"/>
    <property type="match status" value="1"/>
</dbReference>
<organism evidence="11 12">
    <name type="scientific">Cyphellophora attinorum</name>
    <dbReference type="NCBI Taxonomy" id="1664694"/>
    <lineage>
        <taxon>Eukaryota</taxon>
        <taxon>Fungi</taxon>
        <taxon>Dikarya</taxon>
        <taxon>Ascomycota</taxon>
        <taxon>Pezizomycotina</taxon>
        <taxon>Eurotiomycetes</taxon>
        <taxon>Chaetothyriomycetidae</taxon>
        <taxon>Chaetothyriales</taxon>
        <taxon>Cyphellophoraceae</taxon>
        <taxon>Cyphellophora</taxon>
    </lineage>
</organism>
<evidence type="ECO:0000256" key="6">
    <source>
        <dbReference type="ARBA" id="ARBA00023004"/>
    </source>
</evidence>
<evidence type="ECO:0000256" key="5">
    <source>
        <dbReference type="ARBA" id="ARBA00023002"/>
    </source>
</evidence>
<dbReference type="GO" id="GO:0020037">
    <property type="term" value="F:heme binding"/>
    <property type="evidence" value="ECO:0007669"/>
    <property type="project" value="InterPro"/>
</dbReference>
<reference evidence="11 12" key="1">
    <citation type="submission" date="2015-06" db="EMBL/GenBank/DDBJ databases">
        <title>Draft genome of the ant-associated black yeast Phialophora attae CBS 131958.</title>
        <authorList>
            <person name="Moreno L.F."/>
            <person name="Stielow B.J."/>
            <person name="de Hoog S."/>
            <person name="Vicente V.A."/>
            <person name="Weiss V.A."/>
            <person name="de Vries M."/>
            <person name="Cruz L.M."/>
            <person name="Souza E.M."/>
        </authorList>
    </citation>
    <scope>NUCLEOTIDE SEQUENCE [LARGE SCALE GENOMIC DNA]</scope>
    <source>
        <strain evidence="11 12">CBS 131958</strain>
    </source>
</reference>
<dbReference type="PANTHER" id="PTHR24305">
    <property type="entry name" value="CYTOCHROME P450"/>
    <property type="match status" value="1"/>
</dbReference>
<keyword evidence="10" id="KW-0472">Membrane</keyword>
<evidence type="ECO:0000256" key="7">
    <source>
        <dbReference type="ARBA" id="ARBA00023033"/>
    </source>
</evidence>
<dbReference type="InterPro" id="IPR050121">
    <property type="entry name" value="Cytochrome_P450_monoxygenase"/>
</dbReference>
<keyword evidence="7 9" id="KW-0503">Monooxygenase</keyword>
<protein>
    <submittedName>
        <fullName evidence="11">Trichodiene oxygenase</fullName>
    </submittedName>
</protein>
<proteinExistence type="inferred from homology"/>
<keyword evidence="6 8" id="KW-0408">Iron</keyword>
<dbReference type="InterPro" id="IPR017972">
    <property type="entry name" value="Cyt_P450_CS"/>
</dbReference>
<evidence type="ECO:0000313" key="11">
    <source>
        <dbReference type="EMBL" id="KPI35302.1"/>
    </source>
</evidence>
<keyword evidence="10" id="KW-1133">Transmembrane helix</keyword>
<dbReference type="Gene3D" id="1.10.630.10">
    <property type="entry name" value="Cytochrome P450"/>
    <property type="match status" value="1"/>
</dbReference>
<evidence type="ECO:0000256" key="1">
    <source>
        <dbReference type="ARBA" id="ARBA00001971"/>
    </source>
</evidence>
<gene>
    <name evidence="11" type="ORF">AB675_9930</name>
</gene>
<evidence type="ECO:0000256" key="4">
    <source>
        <dbReference type="ARBA" id="ARBA00022723"/>
    </source>
</evidence>
<dbReference type="EMBL" id="LFJN01000041">
    <property type="protein sequence ID" value="KPI35302.1"/>
    <property type="molecule type" value="Genomic_DNA"/>
</dbReference>
<comment type="cofactor">
    <cofactor evidence="1 8">
        <name>heme</name>
        <dbReference type="ChEBI" id="CHEBI:30413"/>
    </cofactor>
</comment>
<dbReference type="OrthoDB" id="4151533at2759"/>
<dbReference type="GO" id="GO:0004497">
    <property type="term" value="F:monooxygenase activity"/>
    <property type="evidence" value="ECO:0007669"/>
    <property type="project" value="UniProtKB-KW"/>
</dbReference>
<feature type="binding site" description="axial binding residue" evidence="8">
    <location>
        <position position="462"/>
    </location>
    <ligand>
        <name>heme</name>
        <dbReference type="ChEBI" id="CHEBI:30413"/>
    </ligand>
    <ligandPart>
        <name>Fe</name>
        <dbReference type="ChEBI" id="CHEBI:18248"/>
    </ligandPart>
</feature>
<dbReference type="PRINTS" id="PR00385">
    <property type="entry name" value="P450"/>
</dbReference>
<dbReference type="GO" id="GO:0005506">
    <property type="term" value="F:iron ion binding"/>
    <property type="evidence" value="ECO:0007669"/>
    <property type="project" value="InterPro"/>
</dbReference>
<keyword evidence="12" id="KW-1185">Reference proteome</keyword>
<keyword evidence="3 8" id="KW-0349">Heme</keyword>
<dbReference type="Proteomes" id="UP000038010">
    <property type="component" value="Unassembled WGS sequence"/>
</dbReference>
<dbReference type="InterPro" id="IPR036396">
    <property type="entry name" value="Cyt_P450_sf"/>
</dbReference>
<evidence type="ECO:0000256" key="3">
    <source>
        <dbReference type="ARBA" id="ARBA00022617"/>
    </source>
</evidence>
<comment type="similarity">
    <text evidence="2 9">Belongs to the cytochrome P450 family.</text>
</comment>
<accession>A0A0N1NXP3</accession>
<evidence type="ECO:0000256" key="9">
    <source>
        <dbReference type="RuleBase" id="RU000461"/>
    </source>
</evidence>
<dbReference type="Pfam" id="PF00067">
    <property type="entry name" value="p450"/>
    <property type="match status" value="1"/>
</dbReference>
<dbReference type="GO" id="GO:0016705">
    <property type="term" value="F:oxidoreductase activity, acting on paired donors, with incorporation or reduction of molecular oxygen"/>
    <property type="evidence" value="ECO:0007669"/>
    <property type="project" value="InterPro"/>
</dbReference>
<dbReference type="InterPro" id="IPR002403">
    <property type="entry name" value="Cyt_P450_E_grp-IV"/>
</dbReference>
<feature type="transmembrane region" description="Helical" evidence="10">
    <location>
        <begin position="20"/>
        <end position="38"/>
    </location>
</feature>
<dbReference type="PRINTS" id="PR00465">
    <property type="entry name" value="EP450IV"/>
</dbReference>
<dbReference type="STRING" id="1664694.A0A0N1NXP3"/>
<keyword evidence="5 9" id="KW-0560">Oxidoreductase</keyword>
<comment type="caution">
    <text evidence="11">The sequence shown here is derived from an EMBL/GenBank/DDBJ whole genome shotgun (WGS) entry which is preliminary data.</text>
</comment>
<evidence type="ECO:0000313" key="12">
    <source>
        <dbReference type="Proteomes" id="UP000038010"/>
    </source>
</evidence>
<dbReference type="PROSITE" id="PS00086">
    <property type="entry name" value="CYTOCHROME_P450"/>
    <property type="match status" value="1"/>
</dbReference>
<evidence type="ECO:0000256" key="8">
    <source>
        <dbReference type="PIRSR" id="PIRSR602403-1"/>
    </source>
</evidence>
<keyword evidence="4 8" id="KW-0479">Metal-binding</keyword>
<keyword evidence="10" id="KW-0812">Transmembrane</keyword>
<sequence length="532" mass="59990">MAIRTETLYSWASQLDRRLIVAAGLSYVIAVAIYRLYFSPIAHIPGPKIAALTTWYAGYHDLIRGGQYVKVIAEMHKKYGPIVRIRPDSLHINDHNFVGTLYSQDPRHRRERYETNLKSFQAPYSILGTQDHDLHRSRRAVLSPYFSQQSVRGLSNVVNKTMLNLLRRMDGWAAAGQPIQMNLPLRAATKDVIQSYALGGGTTPCLDIEDCNAAFFDMMIPGRVSHLGPHMYWLAKLLYLIPPSIMRIMNPRMGSFVEFISWIYAQIKQVKHSQNPPPTTKDSSRSSIFHEILASSIPESEKSDARIAQEAGILLIAGTDTLAATLAAIMYEVLADRNLLNRLRDELKAVIPEADTAIDPAKLDKLPLLNAIIQEGLRMHPGVVLRQDRVCPDETLVYTYPDDSKRQITIPRGTAMGMTAPLLNRCPEIYGNDPDVFRPQRYIDDPGLQKYLFSFGKGGRQCIGINLAWEEMKVFVAGVFRKYDLYDEARAGKQGPTLELYETSREDVAMYADFVTPGFVPGSQGMRVRIRR</sequence>
<dbReference type="RefSeq" id="XP_017995265.1">
    <property type="nucleotide sequence ID" value="XM_018150509.1"/>
</dbReference>
<dbReference type="VEuPathDB" id="FungiDB:AB675_9930"/>
<name>A0A0N1NXP3_9EURO</name>